<feature type="region of interest" description="Disordered" evidence="1">
    <location>
        <begin position="116"/>
        <end position="154"/>
    </location>
</feature>
<dbReference type="AlphaFoldDB" id="A0A7S1YPA0"/>
<name>A0A7S1YPA0_9STRA</name>
<reference evidence="2" key="1">
    <citation type="submission" date="2021-01" db="EMBL/GenBank/DDBJ databases">
        <authorList>
            <person name="Corre E."/>
            <person name="Pelletier E."/>
            <person name="Niang G."/>
            <person name="Scheremetjew M."/>
            <person name="Finn R."/>
            <person name="Kale V."/>
            <person name="Holt S."/>
            <person name="Cochrane G."/>
            <person name="Meng A."/>
            <person name="Brown T."/>
            <person name="Cohen L."/>
        </authorList>
    </citation>
    <scope>NUCLEOTIDE SEQUENCE</scope>
    <source>
        <strain evidence="2">Pop2</strain>
    </source>
</reference>
<dbReference type="EMBL" id="HBGN01001471">
    <property type="protein sequence ID" value="CAD9314568.1"/>
    <property type="molecule type" value="Transcribed_RNA"/>
</dbReference>
<evidence type="ECO:0000313" key="2">
    <source>
        <dbReference type="EMBL" id="CAD9314568.1"/>
    </source>
</evidence>
<evidence type="ECO:0000256" key="1">
    <source>
        <dbReference type="SAM" id="MobiDB-lite"/>
    </source>
</evidence>
<sequence length="262" mass="29607">MQSSLQARTASLNRDVRSALANEIENSLGFNRDDFTENGGGNEESSSTAIHDENHIVSSINFDAATHPEEANRAIAELDVILSECNASLVKIERAERLVYVRVNAYRKMLNDQSERLSLQNDNSDLTTAGHDAESDETKEEKDRRQISQEREKEKIHQNIQSLSKVEEIHRTMVENVARMRLRIVTLERKREEIILARDECREFLVAAAQAEEYEMAGQVDGKYEEEKDETFEDDLEAGSGESELVGVEKSLPNVHNSADAK</sequence>
<feature type="compositionally biased region" description="Basic and acidic residues" evidence="1">
    <location>
        <begin position="139"/>
        <end position="154"/>
    </location>
</feature>
<accession>A0A7S1YPA0</accession>
<organism evidence="2">
    <name type="scientific">Ditylum brightwellii</name>
    <dbReference type="NCBI Taxonomy" id="49249"/>
    <lineage>
        <taxon>Eukaryota</taxon>
        <taxon>Sar</taxon>
        <taxon>Stramenopiles</taxon>
        <taxon>Ochrophyta</taxon>
        <taxon>Bacillariophyta</taxon>
        <taxon>Mediophyceae</taxon>
        <taxon>Lithodesmiophycidae</taxon>
        <taxon>Lithodesmiales</taxon>
        <taxon>Lithodesmiaceae</taxon>
        <taxon>Ditylum</taxon>
    </lineage>
</organism>
<gene>
    <name evidence="2" type="ORF">DBRI1063_LOCUS974</name>
</gene>
<proteinExistence type="predicted"/>
<feature type="region of interest" description="Disordered" evidence="1">
    <location>
        <begin position="31"/>
        <end position="52"/>
    </location>
</feature>
<feature type="compositionally biased region" description="Polar residues" evidence="1">
    <location>
        <begin position="116"/>
        <end position="127"/>
    </location>
</feature>
<feature type="compositionally biased region" description="Acidic residues" evidence="1">
    <location>
        <begin position="227"/>
        <end position="237"/>
    </location>
</feature>
<feature type="region of interest" description="Disordered" evidence="1">
    <location>
        <begin position="217"/>
        <end position="262"/>
    </location>
</feature>
<protein>
    <submittedName>
        <fullName evidence="2">Uncharacterized protein</fullName>
    </submittedName>
</protein>